<gene>
    <name evidence="2" type="ORF">U9M48_038228</name>
</gene>
<feature type="region of interest" description="Disordered" evidence="1">
    <location>
        <begin position="36"/>
        <end position="75"/>
    </location>
</feature>
<dbReference type="AlphaFoldDB" id="A0AAQ3XBV9"/>
<organism evidence="2 3">
    <name type="scientific">Paspalum notatum var. saurae</name>
    <dbReference type="NCBI Taxonomy" id="547442"/>
    <lineage>
        <taxon>Eukaryota</taxon>
        <taxon>Viridiplantae</taxon>
        <taxon>Streptophyta</taxon>
        <taxon>Embryophyta</taxon>
        <taxon>Tracheophyta</taxon>
        <taxon>Spermatophyta</taxon>
        <taxon>Magnoliopsida</taxon>
        <taxon>Liliopsida</taxon>
        <taxon>Poales</taxon>
        <taxon>Poaceae</taxon>
        <taxon>PACMAD clade</taxon>
        <taxon>Panicoideae</taxon>
        <taxon>Andropogonodae</taxon>
        <taxon>Paspaleae</taxon>
        <taxon>Paspalinae</taxon>
        <taxon>Paspalum</taxon>
    </lineage>
</organism>
<feature type="compositionally biased region" description="Polar residues" evidence="1">
    <location>
        <begin position="41"/>
        <end position="57"/>
    </location>
</feature>
<evidence type="ECO:0000313" key="3">
    <source>
        <dbReference type="Proteomes" id="UP001341281"/>
    </source>
</evidence>
<protein>
    <submittedName>
        <fullName evidence="2">Uncharacterized protein</fullName>
    </submittedName>
</protein>
<dbReference type="EMBL" id="CP144753">
    <property type="protein sequence ID" value="WVZ92141.1"/>
    <property type="molecule type" value="Genomic_DNA"/>
</dbReference>
<reference evidence="2 3" key="1">
    <citation type="submission" date="2024-02" db="EMBL/GenBank/DDBJ databases">
        <title>High-quality chromosome-scale genome assembly of Pensacola bahiagrass (Paspalum notatum Flugge var. saurae).</title>
        <authorList>
            <person name="Vega J.M."/>
            <person name="Podio M."/>
            <person name="Orjuela J."/>
            <person name="Siena L.A."/>
            <person name="Pessino S.C."/>
            <person name="Combes M.C."/>
            <person name="Mariac C."/>
            <person name="Albertini E."/>
            <person name="Pupilli F."/>
            <person name="Ortiz J.P.A."/>
            <person name="Leblanc O."/>
        </authorList>
    </citation>
    <scope>NUCLEOTIDE SEQUENCE [LARGE SCALE GENOMIC DNA]</scope>
    <source>
        <strain evidence="2">R1</strain>
        <tissue evidence="2">Leaf</tissue>
    </source>
</reference>
<evidence type="ECO:0000256" key="1">
    <source>
        <dbReference type="SAM" id="MobiDB-lite"/>
    </source>
</evidence>
<proteinExistence type="predicted"/>
<dbReference type="Proteomes" id="UP001341281">
    <property type="component" value="Chromosome 09"/>
</dbReference>
<accession>A0AAQ3XBV9</accession>
<evidence type="ECO:0000313" key="2">
    <source>
        <dbReference type="EMBL" id="WVZ92141.1"/>
    </source>
</evidence>
<sequence length="115" mass="12320">MYLDIAKKINGKRRQRNLGQFLRVQRPPLSFLSVRRETPTEDNSTFVLGTTARGSSTLPPPSTLRGGTSTTAVPTPGLLPAFVDEPAGIGKSGQAAAALSMRLSPPRSSCWPPPY</sequence>
<name>A0AAQ3XBV9_PASNO</name>
<keyword evidence="3" id="KW-1185">Reference proteome</keyword>